<evidence type="ECO:0000256" key="2">
    <source>
        <dbReference type="ARBA" id="ARBA00023012"/>
    </source>
</evidence>
<evidence type="ECO:0000313" key="10">
    <source>
        <dbReference type="EMBL" id="OZY86688.1"/>
    </source>
</evidence>
<name>A0A266Q9Z6_9GAMM</name>
<dbReference type="AlphaFoldDB" id="A0A266Q9Z6"/>
<dbReference type="PANTHER" id="PTHR48111:SF67">
    <property type="entry name" value="TRANSCRIPTIONAL REGULATORY PROTEIN TCTD"/>
    <property type="match status" value="1"/>
</dbReference>
<evidence type="ECO:0000256" key="4">
    <source>
        <dbReference type="ARBA" id="ARBA00023125"/>
    </source>
</evidence>
<evidence type="ECO:0000256" key="7">
    <source>
        <dbReference type="PROSITE-ProRule" id="PRU01091"/>
    </source>
</evidence>
<dbReference type="RefSeq" id="WP_094984303.1">
    <property type="nucleotide sequence ID" value="NZ_NHNI01000001.1"/>
</dbReference>
<dbReference type="CDD" id="cd17624">
    <property type="entry name" value="REC_OmpR_PmrA-like"/>
    <property type="match status" value="1"/>
</dbReference>
<feature type="DNA-binding region" description="OmpR/PhoB-type" evidence="7">
    <location>
        <begin position="124"/>
        <end position="218"/>
    </location>
</feature>
<keyword evidence="1 6" id="KW-0597">Phosphoprotein</keyword>
<comment type="caution">
    <text evidence="10">The sequence shown here is derived from an EMBL/GenBank/DDBJ whole genome shotgun (WGS) entry which is preliminary data.</text>
</comment>
<dbReference type="Proteomes" id="UP000216101">
    <property type="component" value="Unassembled WGS sequence"/>
</dbReference>
<keyword evidence="3" id="KW-0805">Transcription regulation</keyword>
<evidence type="ECO:0000256" key="1">
    <source>
        <dbReference type="ARBA" id="ARBA00022553"/>
    </source>
</evidence>
<dbReference type="SMART" id="SM00862">
    <property type="entry name" value="Trans_reg_C"/>
    <property type="match status" value="1"/>
</dbReference>
<evidence type="ECO:0000259" key="9">
    <source>
        <dbReference type="PROSITE" id="PS51755"/>
    </source>
</evidence>
<feature type="domain" description="OmpR/PhoB-type" evidence="9">
    <location>
        <begin position="124"/>
        <end position="218"/>
    </location>
</feature>
<dbReference type="Gene3D" id="1.10.10.10">
    <property type="entry name" value="Winged helix-like DNA-binding domain superfamily/Winged helix DNA-binding domain"/>
    <property type="match status" value="1"/>
</dbReference>
<protein>
    <submittedName>
        <fullName evidence="10">DNA-binding response regulator</fullName>
    </submittedName>
</protein>
<dbReference type="PROSITE" id="PS50110">
    <property type="entry name" value="RESPONSE_REGULATORY"/>
    <property type="match status" value="1"/>
</dbReference>
<dbReference type="InterPro" id="IPR036388">
    <property type="entry name" value="WH-like_DNA-bd_sf"/>
</dbReference>
<dbReference type="GO" id="GO:0000156">
    <property type="term" value="F:phosphorelay response regulator activity"/>
    <property type="evidence" value="ECO:0007669"/>
    <property type="project" value="TreeGrafter"/>
</dbReference>
<dbReference type="Gene3D" id="6.10.250.690">
    <property type="match status" value="1"/>
</dbReference>
<dbReference type="GO" id="GO:0032993">
    <property type="term" value="C:protein-DNA complex"/>
    <property type="evidence" value="ECO:0007669"/>
    <property type="project" value="TreeGrafter"/>
</dbReference>
<reference evidence="11" key="1">
    <citation type="submission" date="2017-05" db="EMBL/GenBank/DDBJ databases">
        <authorList>
            <person name="Barney B.M."/>
        </authorList>
    </citation>
    <scope>NUCLEOTIDE SEQUENCE [LARGE SCALE GENOMIC DNA]</scope>
    <source>
        <strain evidence="11">PSBB022</strain>
    </source>
</reference>
<dbReference type="SUPFAM" id="SSF52172">
    <property type="entry name" value="CheY-like"/>
    <property type="match status" value="1"/>
</dbReference>
<dbReference type="Gene3D" id="3.40.50.2300">
    <property type="match status" value="1"/>
</dbReference>
<keyword evidence="4 7" id="KW-0238">DNA-binding</keyword>
<dbReference type="InterPro" id="IPR001789">
    <property type="entry name" value="Sig_transdc_resp-reg_receiver"/>
</dbReference>
<proteinExistence type="predicted"/>
<keyword evidence="11" id="KW-1185">Reference proteome</keyword>
<feature type="modified residue" description="4-aspartylphosphate" evidence="6">
    <location>
        <position position="51"/>
    </location>
</feature>
<evidence type="ECO:0000256" key="5">
    <source>
        <dbReference type="ARBA" id="ARBA00023163"/>
    </source>
</evidence>
<accession>A0A266Q9Z6</accession>
<gene>
    <name evidence="10" type="ORF">CBP51_06640</name>
</gene>
<dbReference type="PANTHER" id="PTHR48111">
    <property type="entry name" value="REGULATOR OF RPOS"/>
    <property type="match status" value="1"/>
</dbReference>
<dbReference type="FunFam" id="3.40.50.2300:FF:000002">
    <property type="entry name" value="DNA-binding response regulator PhoP"/>
    <property type="match status" value="1"/>
</dbReference>
<dbReference type="PROSITE" id="PS51755">
    <property type="entry name" value="OMPR_PHOB"/>
    <property type="match status" value="1"/>
</dbReference>
<dbReference type="Pfam" id="PF00486">
    <property type="entry name" value="Trans_reg_C"/>
    <property type="match status" value="1"/>
</dbReference>
<evidence type="ECO:0000259" key="8">
    <source>
        <dbReference type="PROSITE" id="PS50110"/>
    </source>
</evidence>
<dbReference type="InterPro" id="IPR001867">
    <property type="entry name" value="OmpR/PhoB-type_DNA-bd"/>
</dbReference>
<dbReference type="STRING" id="1209072.GCA_000766945_00737"/>
<dbReference type="InterPro" id="IPR039420">
    <property type="entry name" value="WalR-like"/>
</dbReference>
<evidence type="ECO:0000256" key="6">
    <source>
        <dbReference type="PROSITE-ProRule" id="PRU00169"/>
    </source>
</evidence>
<dbReference type="EMBL" id="NHNI01000001">
    <property type="protein sequence ID" value="OZY86688.1"/>
    <property type="molecule type" value="Genomic_DNA"/>
</dbReference>
<dbReference type="CDD" id="cd00383">
    <property type="entry name" value="trans_reg_C"/>
    <property type="match status" value="1"/>
</dbReference>
<organism evidence="10 11">
    <name type="scientific">Cellvibrio mixtus</name>
    <dbReference type="NCBI Taxonomy" id="39650"/>
    <lineage>
        <taxon>Bacteria</taxon>
        <taxon>Pseudomonadati</taxon>
        <taxon>Pseudomonadota</taxon>
        <taxon>Gammaproteobacteria</taxon>
        <taxon>Cellvibrionales</taxon>
        <taxon>Cellvibrionaceae</taxon>
        <taxon>Cellvibrio</taxon>
    </lineage>
</organism>
<dbReference type="SMART" id="SM00448">
    <property type="entry name" value="REC"/>
    <property type="match status" value="1"/>
</dbReference>
<dbReference type="GO" id="GO:0005829">
    <property type="term" value="C:cytosol"/>
    <property type="evidence" value="ECO:0007669"/>
    <property type="project" value="TreeGrafter"/>
</dbReference>
<sequence>MQILLVEDDSLLADGIVSALRRAGFAVNWLDNGKAACTYVVAEPPDILLLDLGLPDMDGLDVLKLVRQKKLHTQVLILTARDTTTDKVAGLDSGADDYLTKPFALDELLARLRVLERRLGTASSSLITIASVTVNTAQHEASVDGSPLSLSRREYMLLKALMESAGVIQTREGLEAKLYSWGDEVASNAIEVHIHHLRKKLPTDFIRTLRGIGYMVPKP</sequence>
<keyword evidence="2" id="KW-0902">Two-component regulatory system</keyword>
<dbReference type="Pfam" id="PF00072">
    <property type="entry name" value="Response_reg"/>
    <property type="match status" value="1"/>
</dbReference>
<feature type="domain" description="Response regulatory" evidence="8">
    <location>
        <begin position="2"/>
        <end position="116"/>
    </location>
</feature>
<dbReference type="InterPro" id="IPR011006">
    <property type="entry name" value="CheY-like_superfamily"/>
</dbReference>
<dbReference type="GO" id="GO:0000976">
    <property type="term" value="F:transcription cis-regulatory region binding"/>
    <property type="evidence" value="ECO:0007669"/>
    <property type="project" value="TreeGrafter"/>
</dbReference>
<evidence type="ECO:0000313" key="11">
    <source>
        <dbReference type="Proteomes" id="UP000216101"/>
    </source>
</evidence>
<dbReference type="GO" id="GO:0006355">
    <property type="term" value="P:regulation of DNA-templated transcription"/>
    <property type="evidence" value="ECO:0007669"/>
    <property type="project" value="InterPro"/>
</dbReference>
<evidence type="ECO:0000256" key="3">
    <source>
        <dbReference type="ARBA" id="ARBA00023015"/>
    </source>
</evidence>
<keyword evidence="5" id="KW-0804">Transcription</keyword>